<accession>A0A9D1L8U8</accession>
<dbReference type="EMBL" id="DVMO01000108">
    <property type="protein sequence ID" value="HIU28191.1"/>
    <property type="molecule type" value="Genomic_DNA"/>
</dbReference>
<protein>
    <submittedName>
        <fullName evidence="2">Uncharacterized protein</fullName>
    </submittedName>
</protein>
<reference evidence="2" key="1">
    <citation type="submission" date="2020-10" db="EMBL/GenBank/DDBJ databases">
        <authorList>
            <person name="Gilroy R."/>
        </authorList>
    </citation>
    <scope>NUCLEOTIDE SEQUENCE</scope>
    <source>
        <strain evidence="2">11300</strain>
    </source>
</reference>
<organism evidence="2 3">
    <name type="scientific">Candidatus Fimisoma avicola</name>
    <dbReference type="NCBI Taxonomy" id="2840826"/>
    <lineage>
        <taxon>Bacteria</taxon>
        <taxon>Bacillati</taxon>
        <taxon>Bacillota</taxon>
        <taxon>Clostridia</taxon>
        <taxon>Eubacteriales</taxon>
        <taxon>Candidatus Fimisoma</taxon>
    </lineage>
</organism>
<dbReference type="AlphaFoldDB" id="A0A9D1L8U8"/>
<name>A0A9D1L8U8_9FIRM</name>
<evidence type="ECO:0000313" key="2">
    <source>
        <dbReference type="EMBL" id="HIU28191.1"/>
    </source>
</evidence>
<comment type="caution">
    <text evidence="2">The sequence shown here is derived from an EMBL/GenBank/DDBJ whole genome shotgun (WGS) entry which is preliminary data.</text>
</comment>
<gene>
    <name evidence="2" type="ORF">IAD16_07430</name>
</gene>
<feature type="region of interest" description="Disordered" evidence="1">
    <location>
        <begin position="273"/>
        <end position="292"/>
    </location>
</feature>
<proteinExistence type="predicted"/>
<reference evidence="2" key="2">
    <citation type="journal article" date="2021" name="PeerJ">
        <title>Extensive microbial diversity within the chicken gut microbiome revealed by metagenomics and culture.</title>
        <authorList>
            <person name="Gilroy R."/>
            <person name="Ravi A."/>
            <person name="Getino M."/>
            <person name="Pursley I."/>
            <person name="Horton D.L."/>
            <person name="Alikhan N.F."/>
            <person name="Baker D."/>
            <person name="Gharbi K."/>
            <person name="Hall N."/>
            <person name="Watson M."/>
            <person name="Adriaenssens E.M."/>
            <person name="Foster-Nyarko E."/>
            <person name="Jarju S."/>
            <person name="Secka A."/>
            <person name="Antonio M."/>
            <person name="Oren A."/>
            <person name="Chaudhuri R.R."/>
            <person name="La Ragione R."/>
            <person name="Hildebrand F."/>
            <person name="Pallen M.J."/>
        </authorList>
    </citation>
    <scope>NUCLEOTIDE SEQUENCE</scope>
    <source>
        <strain evidence="2">11300</strain>
    </source>
</reference>
<dbReference type="InterPro" id="IPR043740">
    <property type="entry name" value="DUF5685"/>
</dbReference>
<evidence type="ECO:0000256" key="1">
    <source>
        <dbReference type="SAM" id="MobiDB-lite"/>
    </source>
</evidence>
<dbReference type="Proteomes" id="UP000824091">
    <property type="component" value="Unassembled WGS sequence"/>
</dbReference>
<evidence type="ECO:0000313" key="3">
    <source>
        <dbReference type="Proteomes" id="UP000824091"/>
    </source>
</evidence>
<dbReference type="Pfam" id="PF18937">
    <property type="entry name" value="DUF5685"/>
    <property type="match status" value="1"/>
</dbReference>
<sequence length="292" mass="34367">MFGYVLINKPELKIREFEVYQSYYCGLCHCLQERSGVFGRMTLNYDITFLTMLLSDLYEPETESKYSRCIVHPIHKHCSRKNEVTEYCADMCILLSYYKCIDDWKDEKKLLKRLQARLLSRKYRQVRKKYPQKAEFIDSKLNMLSIVESSNITHIDKAARVFGEIMGEIFAYKDDMWRDDLYKIGFYLGKFVYLLDAYEDIEKDIKSGAYNPFKEIYGNSNFEEQVLKLLLLMIGECTDAFERLPLVDNVEILRNILYSGVWVRFGKTKAANTSQNREPNEKTDEGEIDGSI</sequence>